<dbReference type="GO" id="GO:0140664">
    <property type="term" value="F:ATP-dependent DNA damage sensor activity"/>
    <property type="evidence" value="ECO:0007669"/>
    <property type="project" value="InterPro"/>
</dbReference>
<dbReference type="Gene3D" id="3.40.50.300">
    <property type="entry name" value="P-loop containing nucleotide triphosphate hydrolases"/>
    <property type="match status" value="1"/>
</dbReference>
<feature type="domain" description="DNA mismatch repair proteins mutS family" evidence="4">
    <location>
        <begin position="255"/>
        <end position="442"/>
    </location>
</feature>
<reference evidence="5" key="1">
    <citation type="journal article" date="2020" name="mSystems">
        <title>Genome- and Community-Level Interaction Insights into Carbon Utilization and Element Cycling Functions of Hydrothermarchaeota in Hydrothermal Sediment.</title>
        <authorList>
            <person name="Zhou Z."/>
            <person name="Liu Y."/>
            <person name="Xu W."/>
            <person name="Pan J."/>
            <person name="Luo Z.H."/>
            <person name="Li M."/>
        </authorList>
    </citation>
    <scope>NUCLEOTIDE SEQUENCE [LARGE SCALE GENOMIC DNA]</scope>
    <source>
        <strain evidence="5">SpSt-966</strain>
    </source>
</reference>
<dbReference type="GO" id="GO:0030983">
    <property type="term" value="F:mismatched DNA binding"/>
    <property type="evidence" value="ECO:0007669"/>
    <property type="project" value="InterPro"/>
</dbReference>
<dbReference type="Pfam" id="PF00488">
    <property type="entry name" value="MutS_V"/>
    <property type="match status" value="1"/>
</dbReference>
<dbReference type="InterPro" id="IPR027417">
    <property type="entry name" value="P-loop_NTPase"/>
</dbReference>
<evidence type="ECO:0000259" key="4">
    <source>
        <dbReference type="SMART" id="SM00534"/>
    </source>
</evidence>
<dbReference type="InterPro" id="IPR000432">
    <property type="entry name" value="DNA_mismatch_repair_MutS_C"/>
</dbReference>
<organism evidence="5">
    <name type="scientific">Mesoaciditoga lauensis</name>
    <dbReference type="NCBI Taxonomy" id="1495039"/>
    <lineage>
        <taxon>Bacteria</taxon>
        <taxon>Thermotogati</taxon>
        <taxon>Thermotogota</taxon>
        <taxon>Thermotogae</taxon>
        <taxon>Mesoaciditogales</taxon>
        <taxon>Mesoaciditogaceae</taxon>
        <taxon>Mesoaciditoga</taxon>
    </lineage>
</organism>
<dbReference type="SUPFAM" id="SSF48334">
    <property type="entry name" value="DNA repair protein MutS, domain III"/>
    <property type="match status" value="1"/>
</dbReference>
<name>A0A7V3RE94_9BACT</name>
<evidence type="ECO:0000313" key="5">
    <source>
        <dbReference type="EMBL" id="HGE75073.1"/>
    </source>
</evidence>
<dbReference type="PANTHER" id="PTHR11361:SF99">
    <property type="entry name" value="DNA MISMATCH REPAIR PROTEIN"/>
    <property type="match status" value="1"/>
</dbReference>
<comment type="caution">
    <text evidence="5">The sequence shown here is derived from an EMBL/GenBank/DDBJ whole genome shotgun (WGS) entry which is preliminary data.</text>
</comment>
<dbReference type="InterPro" id="IPR036187">
    <property type="entry name" value="DNA_mismatch_repair_MutS_sf"/>
</dbReference>
<evidence type="ECO:0000256" key="3">
    <source>
        <dbReference type="ARBA" id="ARBA00023125"/>
    </source>
</evidence>
<dbReference type="SMART" id="SM00534">
    <property type="entry name" value="MUTSac"/>
    <property type="match status" value="1"/>
</dbReference>
<dbReference type="GO" id="GO:0005524">
    <property type="term" value="F:ATP binding"/>
    <property type="evidence" value="ECO:0007669"/>
    <property type="project" value="UniProtKB-KW"/>
</dbReference>
<dbReference type="PANTHER" id="PTHR11361">
    <property type="entry name" value="DNA MISMATCH REPAIR PROTEIN MUTS FAMILY MEMBER"/>
    <property type="match status" value="1"/>
</dbReference>
<dbReference type="GO" id="GO:0006298">
    <property type="term" value="P:mismatch repair"/>
    <property type="evidence" value="ECO:0007669"/>
    <property type="project" value="InterPro"/>
</dbReference>
<dbReference type="SUPFAM" id="SSF52540">
    <property type="entry name" value="P-loop containing nucleoside triphosphate hydrolases"/>
    <property type="match status" value="1"/>
</dbReference>
<proteinExistence type="predicted"/>
<keyword evidence="3" id="KW-0238">DNA-binding</keyword>
<sequence length="449" mass="50858">MNVEHILEDFHEISASLASIDSGTADEVDLFEIKRFIHHQRALKKILDGCNLNILSTFDPLWLTLDPQKSGSYIFYLQNSEIEELTSNYGKIQKEIEKLYSESIEAINERFNLSLNEKRFVIERTNAEDLIKSNLVMIEREGVRSYTLVVRPTEKILQKEEELFNLENALKEAQSREMKRITFEIERWTEKIREEIKTISMFDLSFAQIKALKDGYVFPEFSDTIDLDGAFHPIVKAGLEEKSLEYTTLTGHFDEGLTLIFGPNMGGKTTILRTLALSCALAMYGFPIPAKRGKIPPVEWIRFIGTPSENIDLSSFAVQIDEIVDAMKLEGRGLILIDEFGSGTNPYEGEALATALARYLSKTKNLTVMVTHFRRAIEGVECKKYTVGQLNFSEDITLQTLKAKIDHRLTDGALLTNGDALKLAKVLGIPKEIFDDASKILELISTNKK</sequence>
<dbReference type="InterPro" id="IPR045076">
    <property type="entry name" value="MutS"/>
</dbReference>
<keyword evidence="1" id="KW-0547">Nucleotide-binding</keyword>
<dbReference type="EMBL" id="DTPE01000122">
    <property type="protein sequence ID" value="HGE75073.1"/>
    <property type="molecule type" value="Genomic_DNA"/>
</dbReference>
<evidence type="ECO:0000256" key="2">
    <source>
        <dbReference type="ARBA" id="ARBA00022840"/>
    </source>
</evidence>
<gene>
    <name evidence="5" type="ORF">ENX73_02980</name>
</gene>
<keyword evidence="2" id="KW-0067">ATP-binding</keyword>
<dbReference type="AlphaFoldDB" id="A0A7V3RE94"/>
<protein>
    <recommendedName>
        <fullName evidence="4">DNA mismatch repair proteins mutS family domain-containing protein</fullName>
    </recommendedName>
</protein>
<evidence type="ECO:0000256" key="1">
    <source>
        <dbReference type="ARBA" id="ARBA00022741"/>
    </source>
</evidence>
<dbReference type="GO" id="GO:0005829">
    <property type="term" value="C:cytosol"/>
    <property type="evidence" value="ECO:0007669"/>
    <property type="project" value="TreeGrafter"/>
</dbReference>
<accession>A0A7V3RE94</accession>